<dbReference type="RefSeq" id="WP_241519908.1">
    <property type="nucleotide sequence ID" value="NZ_FOXK01000026.1"/>
</dbReference>
<evidence type="ECO:0000313" key="3">
    <source>
        <dbReference type="Proteomes" id="UP000182025"/>
    </source>
</evidence>
<sequence>MSQACKPKRRLPRMTVLAVISLMLLVAIWFVRPEQLQVVLYKISLVTIGGVLGYWVDYAIFYGEACPQEHDNFIDHGLAWLRKALIVLACILGLTLGL</sequence>
<dbReference type="Proteomes" id="UP000182025">
    <property type="component" value="Unassembled WGS sequence"/>
</dbReference>
<reference evidence="3" key="1">
    <citation type="submission" date="2016-10" db="EMBL/GenBank/DDBJ databases">
        <authorList>
            <person name="Varghese N."/>
            <person name="Submissions S."/>
        </authorList>
    </citation>
    <scope>NUCLEOTIDE SEQUENCE [LARGE SCALE GENOMIC DNA]</scope>
    <source>
        <strain evidence="3">JCM 15604</strain>
    </source>
</reference>
<gene>
    <name evidence="2" type="ORF">SAMN05216177_1265</name>
</gene>
<accession>A0A1I5Z527</accession>
<keyword evidence="1 2" id="KW-0812">Transmembrane</keyword>
<name>A0A1I5Z527_9GAMM</name>
<dbReference type="InterPro" id="IPR025140">
    <property type="entry name" value="Holin_2-3"/>
</dbReference>
<proteinExistence type="predicted"/>
<evidence type="ECO:0000256" key="1">
    <source>
        <dbReference type="SAM" id="Phobius"/>
    </source>
</evidence>
<dbReference type="Pfam" id="PF13272">
    <property type="entry name" value="Holin_2-3"/>
    <property type="match status" value="1"/>
</dbReference>
<feature type="transmembrane region" description="Helical" evidence="1">
    <location>
        <begin position="38"/>
        <end position="56"/>
    </location>
</feature>
<dbReference type="EMBL" id="FOXK01000026">
    <property type="protein sequence ID" value="SFQ51558.1"/>
    <property type="molecule type" value="Genomic_DNA"/>
</dbReference>
<dbReference type="AlphaFoldDB" id="A0A1I5Z527"/>
<feature type="transmembrane region" description="Helical" evidence="1">
    <location>
        <begin position="77"/>
        <end position="96"/>
    </location>
</feature>
<organism evidence="2 3">
    <name type="scientific">Ectopseudomonas toyotomiensis</name>
    <dbReference type="NCBI Taxonomy" id="554344"/>
    <lineage>
        <taxon>Bacteria</taxon>
        <taxon>Pseudomonadati</taxon>
        <taxon>Pseudomonadota</taxon>
        <taxon>Gammaproteobacteria</taxon>
        <taxon>Pseudomonadales</taxon>
        <taxon>Pseudomonadaceae</taxon>
        <taxon>Ectopseudomonas</taxon>
    </lineage>
</organism>
<keyword evidence="3" id="KW-1185">Reference proteome</keyword>
<keyword evidence="1" id="KW-1133">Transmembrane helix</keyword>
<evidence type="ECO:0000313" key="2">
    <source>
        <dbReference type="EMBL" id="SFQ51558.1"/>
    </source>
</evidence>
<keyword evidence="1" id="KW-0472">Membrane</keyword>
<protein>
    <submittedName>
        <fullName evidence="2">Putative 2/3 transmembrane domain holin</fullName>
    </submittedName>
</protein>
<feature type="transmembrane region" description="Helical" evidence="1">
    <location>
        <begin position="12"/>
        <end position="32"/>
    </location>
</feature>